<gene>
    <name evidence="1" type="ORF">FRX31_030208</name>
</gene>
<sequence>MLLITRSCWENICLNMTYKPVKVNSDGALNDTRGSYGGIIRDHLGRVCLAYAGSSNHKSVLCQDMN</sequence>
<name>A0A7J6V559_THATH</name>
<organism evidence="1 2">
    <name type="scientific">Thalictrum thalictroides</name>
    <name type="common">Rue-anemone</name>
    <name type="synonym">Anemone thalictroides</name>
    <dbReference type="NCBI Taxonomy" id="46969"/>
    <lineage>
        <taxon>Eukaryota</taxon>
        <taxon>Viridiplantae</taxon>
        <taxon>Streptophyta</taxon>
        <taxon>Embryophyta</taxon>
        <taxon>Tracheophyta</taxon>
        <taxon>Spermatophyta</taxon>
        <taxon>Magnoliopsida</taxon>
        <taxon>Ranunculales</taxon>
        <taxon>Ranunculaceae</taxon>
        <taxon>Thalictroideae</taxon>
        <taxon>Thalictrum</taxon>
    </lineage>
</organism>
<evidence type="ECO:0000313" key="1">
    <source>
        <dbReference type="EMBL" id="KAF5180204.1"/>
    </source>
</evidence>
<dbReference type="Proteomes" id="UP000554482">
    <property type="component" value="Unassembled WGS sequence"/>
</dbReference>
<dbReference type="AlphaFoldDB" id="A0A7J6V559"/>
<comment type="caution">
    <text evidence="1">The sequence shown here is derived from an EMBL/GenBank/DDBJ whole genome shotgun (WGS) entry which is preliminary data.</text>
</comment>
<accession>A0A7J6V559</accession>
<protein>
    <submittedName>
        <fullName evidence="1">Uncharacterized protein</fullName>
    </submittedName>
</protein>
<dbReference type="OrthoDB" id="1305767at2759"/>
<proteinExistence type="predicted"/>
<evidence type="ECO:0000313" key="2">
    <source>
        <dbReference type="Proteomes" id="UP000554482"/>
    </source>
</evidence>
<reference evidence="1 2" key="1">
    <citation type="submission" date="2020-06" db="EMBL/GenBank/DDBJ databases">
        <title>Transcriptomic and genomic resources for Thalictrum thalictroides and T. hernandezii: Facilitating candidate gene discovery in an emerging model plant lineage.</title>
        <authorList>
            <person name="Arias T."/>
            <person name="Riano-Pachon D.M."/>
            <person name="Di Stilio V.S."/>
        </authorList>
    </citation>
    <scope>NUCLEOTIDE SEQUENCE [LARGE SCALE GENOMIC DNA]</scope>
    <source>
        <strain evidence="2">cv. WT478/WT964</strain>
        <tissue evidence="1">Leaves</tissue>
    </source>
</reference>
<keyword evidence="2" id="KW-1185">Reference proteome</keyword>
<dbReference type="EMBL" id="JABWDY010037728">
    <property type="protein sequence ID" value="KAF5180204.1"/>
    <property type="molecule type" value="Genomic_DNA"/>
</dbReference>